<keyword evidence="2" id="KW-1185">Reference proteome</keyword>
<name>A0A5B7DPL1_PORTR</name>
<sequence>MWKTELLNVPQTLTFSDLLGISSCSSISILHQSCISIFSVQFYIIIRSPLSHLFFQNW</sequence>
<dbReference type="Proteomes" id="UP000324222">
    <property type="component" value="Unassembled WGS sequence"/>
</dbReference>
<evidence type="ECO:0000313" key="1">
    <source>
        <dbReference type="EMBL" id="MPC23047.1"/>
    </source>
</evidence>
<comment type="caution">
    <text evidence="1">The sequence shown here is derived from an EMBL/GenBank/DDBJ whole genome shotgun (WGS) entry which is preliminary data.</text>
</comment>
<evidence type="ECO:0000313" key="2">
    <source>
        <dbReference type="Proteomes" id="UP000324222"/>
    </source>
</evidence>
<proteinExistence type="predicted"/>
<organism evidence="1 2">
    <name type="scientific">Portunus trituberculatus</name>
    <name type="common">Swimming crab</name>
    <name type="synonym">Neptunus trituberculatus</name>
    <dbReference type="NCBI Taxonomy" id="210409"/>
    <lineage>
        <taxon>Eukaryota</taxon>
        <taxon>Metazoa</taxon>
        <taxon>Ecdysozoa</taxon>
        <taxon>Arthropoda</taxon>
        <taxon>Crustacea</taxon>
        <taxon>Multicrustacea</taxon>
        <taxon>Malacostraca</taxon>
        <taxon>Eumalacostraca</taxon>
        <taxon>Eucarida</taxon>
        <taxon>Decapoda</taxon>
        <taxon>Pleocyemata</taxon>
        <taxon>Brachyura</taxon>
        <taxon>Eubrachyura</taxon>
        <taxon>Portunoidea</taxon>
        <taxon>Portunidae</taxon>
        <taxon>Portuninae</taxon>
        <taxon>Portunus</taxon>
    </lineage>
</organism>
<protein>
    <submittedName>
        <fullName evidence="1">Uncharacterized protein</fullName>
    </submittedName>
</protein>
<reference evidence="1 2" key="1">
    <citation type="submission" date="2019-05" db="EMBL/GenBank/DDBJ databases">
        <title>Another draft genome of Portunus trituberculatus and its Hox gene families provides insights of decapod evolution.</title>
        <authorList>
            <person name="Jeong J.-H."/>
            <person name="Song I."/>
            <person name="Kim S."/>
            <person name="Choi T."/>
            <person name="Kim D."/>
            <person name="Ryu S."/>
            <person name="Kim W."/>
        </authorList>
    </citation>
    <scope>NUCLEOTIDE SEQUENCE [LARGE SCALE GENOMIC DNA]</scope>
    <source>
        <tissue evidence="1">Muscle</tissue>
    </source>
</reference>
<dbReference type="AlphaFoldDB" id="A0A5B7DPL1"/>
<dbReference type="EMBL" id="VSRR010001159">
    <property type="protein sequence ID" value="MPC23047.1"/>
    <property type="molecule type" value="Genomic_DNA"/>
</dbReference>
<accession>A0A5B7DPL1</accession>
<gene>
    <name evidence="1" type="ORF">E2C01_016085</name>
</gene>